<dbReference type="EMBL" id="KN439054">
    <property type="protein sequence ID" value="KHG26904.1"/>
    <property type="molecule type" value="Genomic_DNA"/>
</dbReference>
<reference evidence="2" key="1">
    <citation type="submission" date="2014-09" db="EMBL/GenBank/DDBJ databases">
        <authorList>
            <person name="Mudge J."/>
            <person name="Ramaraj T."/>
            <person name="Lindquist I.E."/>
            <person name="Bharti A.K."/>
            <person name="Sundararajan A."/>
            <person name="Cameron C.T."/>
            <person name="Woodward J.E."/>
            <person name="May G.D."/>
            <person name="Brubaker C."/>
            <person name="Broadhvest J."/>
            <person name="Wilkins T.A."/>
        </authorList>
    </citation>
    <scope>NUCLEOTIDE SEQUENCE</scope>
    <source>
        <strain evidence="2">cv. AKA8401</strain>
    </source>
</reference>
<proteinExistence type="predicted"/>
<protein>
    <submittedName>
        <fullName evidence="1">Uncharacterized protein</fullName>
    </submittedName>
</protein>
<dbReference type="AlphaFoldDB" id="A0A0B0PR41"/>
<organism evidence="1 2">
    <name type="scientific">Gossypium arboreum</name>
    <name type="common">Tree cotton</name>
    <name type="synonym">Gossypium nanking</name>
    <dbReference type="NCBI Taxonomy" id="29729"/>
    <lineage>
        <taxon>Eukaryota</taxon>
        <taxon>Viridiplantae</taxon>
        <taxon>Streptophyta</taxon>
        <taxon>Embryophyta</taxon>
        <taxon>Tracheophyta</taxon>
        <taxon>Spermatophyta</taxon>
        <taxon>Magnoliopsida</taxon>
        <taxon>eudicotyledons</taxon>
        <taxon>Gunneridae</taxon>
        <taxon>Pentapetalae</taxon>
        <taxon>rosids</taxon>
        <taxon>malvids</taxon>
        <taxon>Malvales</taxon>
        <taxon>Malvaceae</taxon>
        <taxon>Malvoideae</taxon>
        <taxon>Gossypium</taxon>
    </lineage>
</organism>
<gene>
    <name evidence="1" type="ORF">F383_08160</name>
</gene>
<accession>A0A0B0PR41</accession>
<evidence type="ECO:0000313" key="1">
    <source>
        <dbReference type="EMBL" id="KHG26904.1"/>
    </source>
</evidence>
<evidence type="ECO:0000313" key="2">
    <source>
        <dbReference type="Proteomes" id="UP000032142"/>
    </source>
</evidence>
<keyword evidence="2" id="KW-1185">Reference proteome</keyword>
<dbReference type="Proteomes" id="UP000032142">
    <property type="component" value="Unassembled WGS sequence"/>
</dbReference>
<name>A0A0B0PR41_GOSAR</name>
<sequence length="51" mass="5977">MYNANVLDVVLHVIKCRCHCPRQCLTRNHIHANVPRHDVVLHDNTYQNPMS</sequence>